<dbReference type="InterPro" id="IPR017687">
    <property type="entry name" value="BamB"/>
</dbReference>
<proteinExistence type="inferred from homology"/>
<keyword evidence="2 4" id="KW-0472">Membrane</keyword>
<dbReference type="GO" id="GO:0043165">
    <property type="term" value="P:Gram-negative-bacterium-type cell outer membrane assembly"/>
    <property type="evidence" value="ECO:0007669"/>
    <property type="project" value="UniProtKB-UniRule"/>
</dbReference>
<dbReference type="InterPro" id="IPR015943">
    <property type="entry name" value="WD40/YVTN_repeat-like_dom_sf"/>
</dbReference>
<reference evidence="6 7" key="1">
    <citation type="submission" date="2018-11" db="EMBL/GenBank/DDBJ databases">
        <authorList>
            <person name="Ye M.-Q."/>
            <person name="Du Z.-J."/>
        </authorList>
    </citation>
    <scope>NUCLEOTIDE SEQUENCE [LARGE SCALE GENOMIC DNA]</scope>
    <source>
        <strain evidence="6 7">U0105</strain>
    </source>
</reference>
<dbReference type="InterPro" id="IPR018391">
    <property type="entry name" value="PQQ_b-propeller_rpt"/>
</dbReference>
<comment type="subunit">
    <text evidence="4">Part of the Bam complex.</text>
</comment>
<keyword evidence="1 4" id="KW-0732">Signal</keyword>
<keyword evidence="4" id="KW-0564">Palmitate</keyword>
<keyword evidence="7" id="KW-1185">Reference proteome</keyword>
<sequence length="413" mass="44541">MVTLNKKQLISAVLLATSLSGCSTISDWFAEEEELEIRRLKPIQAQFQVDEVWSRDVGNGVESYFSRLQPVAVGNVVYVADRQGKLYALDAASGNVEWEQDFATYSDEGFFSGVSKLWSDGETARLSSLSHGNGTLYLGSENGVLMALNPENGEVKWQTTVPGEILAPAAVEGDVVVVNTGSGVMFGINANTGEELWRSESDVPPLSLRGISTPVAVSGGVMVGTPTGHLKVNVISSGLTAWETAIATPTGATELERIVDIDSTPLLFANTVYTVAYNGTLAAVELRSGRVLWKREYGSFRNVTLSGNTLFVVDTNSNIYALDRRNGVEIWAQGQIKGRRLTSAVPFGDHVVVGDNWGYLHWINKQDGSIEARYNLGGDDEDESVFADPLVVNGTLLAMTREGELAALSPVNQ</sequence>
<accession>A0A3N5YAA3</accession>
<dbReference type="InterPro" id="IPR011047">
    <property type="entry name" value="Quinoprotein_ADH-like_sf"/>
</dbReference>
<dbReference type="SMART" id="SM00564">
    <property type="entry name" value="PQQ"/>
    <property type="match status" value="6"/>
</dbReference>
<comment type="similarity">
    <text evidence="4">Belongs to the BamB family.</text>
</comment>
<feature type="domain" description="Pyrrolo-quinoline quinone repeat" evidence="5">
    <location>
        <begin position="129"/>
        <end position="333"/>
    </location>
</feature>
<evidence type="ECO:0000313" key="7">
    <source>
        <dbReference type="Proteomes" id="UP000275281"/>
    </source>
</evidence>
<dbReference type="NCBIfam" id="TIGR03300">
    <property type="entry name" value="assembly_YfgL"/>
    <property type="match status" value="1"/>
</dbReference>
<dbReference type="PANTHER" id="PTHR34512:SF30">
    <property type="entry name" value="OUTER MEMBRANE PROTEIN ASSEMBLY FACTOR BAMB"/>
    <property type="match status" value="1"/>
</dbReference>
<keyword evidence="3 4" id="KW-0998">Cell outer membrane</keyword>
<dbReference type="AlphaFoldDB" id="A0A3N5YAA3"/>
<comment type="caution">
    <text evidence="6">The sequence shown here is derived from an EMBL/GenBank/DDBJ whole genome shotgun (WGS) entry which is preliminary data.</text>
</comment>
<dbReference type="PANTHER" id="PTHR34512">
    <property type="entry name" value="CELL SURFACE PROTEIN"/>
    <property type="match status" value="1"/>
</dbReference>
<dbReference type="NCBIfam" id="NF008351">
    <property type="entry name" value="PRK11138.1"/>
    <property type="match status" value="1"/>
</dbReference>
<dbReference type="EMBL" id="RPOK01000004">
    <property type="protein sequence ID" value="RPJ65655.1"/>
    <property type="molecule type" value="Genomic_DNA"/>
</dbReference>
<keyword evidence="4" id="KW-0449">Lipoprotein</keyword>
<dbReference type="SUPFAM" id="SSF50998">
    <property type="entry name" value="Quinoprotein alcohol dehydrogenase-like"/>
    <property type="match status" value="1"/>
</dbReference>
<evidence type="ECO:0000313" key="6">
    <source>
        <dbReference type="EMBL" id="RPJ65655.1"/>
    </source>
</evidence>
<dbReference type="Gene3D" id="2.130.10.10">
    <property type="entry name" value="YVTN repeat-like/Quinoprotein amine dehydrogenase"/>
    <property type="match status" value="1"/>
</dbReference>
<dbReference type="OrthoDB" id="5173551at2"/>
<evidence type="ECO:0000256" key="3">
    <source>
        <dbReference type="ARBA" id="ARBA00023237"/>
    </source>
</evidence>
<dbReference type="HAMAP" id="MF_00923">
    <property type="entry name" value="OM_assembly_BamB"/>
    <property type="match status" value="1"/>
</dbReference>
<gene>
    <name evidence="4 6" type="primary">bamB</name>
    <name evidence="6" type="ORF">DRW07_12605</name>
</gene>
<evidence type="ECO:0000256" key="1">
    <source>
        <dbReference type="ARBA" id="ARBA00022729"/>
    </source>
</evidence>
<dbReference type="PROSITE" id="PS51257">
    <property type="entry name" value="PROKAR_LIPOPROTEIN"/>
    <property type="match status" value="1"/>
</dbReference>
<protein>
    <recommendedName>
        <fullName evidence="4">Outer membrane protein assembly factor BamB</fullName>
    </recommendedName>
</protein>
<dbReference type="GO" id="GO:0051205">
    <property type="term" value="P:protein insertion into membrane"/>
    <property type="evidence" value="ECO:0007669"/>
    <property type="project" value="UniProtKB-UniRule"/>
</dbReference>
<evidence type="ECO:0000259" key="5">
    <source>
        <dbReference type="Pfam" id="PF13360"/>
    </source>
</evidence>
<name>A0A3N5YAA3_9ALTE</name>
<dbReference type="Pfam" id="PF13360">
    <property type="entry name" value="PQQ_2"/>
    <property type="match status" value="2"/>
</dbReference>
<organism evidence="6 7">
    <name type="scientific">Alteromonas sediminis</name>
    <dbReference type="NCBI Taxonomy" id="2259342"/>
    <lineage>
        <taxon>Bacteria</taxon>
        <taxon>Pseudomonadati</taxon>
        <taxon>Pseudomonadota</taxon>
        <taxon>Gammaproteobacteria</taxon>
        <taxon>Alteromonadales</taxon>
        <taxon>Alteromonadaceae</taxon>
        <taxon>Alteromonas/Salinimonas group</taxon>
        <taxon>Alteromonas</taxon>
    </lineage>
</organism>
<comment type="subcellular location">
    <subcellularLocation>
        <location evidence="4">Cell outer membrane</location>
        <topology evidence="4">Lipid-anchor</topology>
    </subcellularLocation>
</comment>
<dbReference type="Proteomes" id="UP000275281">
    <property type="component" value="Unassembled WGS sequence"/>
</dbReference>
<dbReference type="GO" id="GO:0009279">
    <property type="term" value="C:cell outer membrane"/>
    <property type="evidence" value="ECO:0007669"/>
    <property type="project" value="UniProtKB-SubCell"/>
</dbReference>
<evidence type="ECO:0000256" key="4">
    <source>
        <dbReference type="HAMAP-Rule" id="MF_00923"/>
    </source>
</evidence>
<feature type="domain" description="Pyrrolo-quinoline quinone repeat" evidence="5">
    <location>
        <begin position="51"/>
        <end position="102"/>
    </location>
</feature>
<evidence type="ECO:0000256" key="2">
    <source>
        <dbReference type="ARBA" id="ARBA00023136"/>
    </source>
</evidence>
<dbReference type="InterPro" id="IPR002372">
    <property type="entry name" value="PQQ_rpt_dom"/>
</dbReference>
<comment type="function">
    <text evidence="4">Part of the outer membrane protein assembly complex, which is involved in assembly and insertion of beta-barrel proteins into the outer membrane.</text>
</comment>